<comment type="caution">
    <text evidence="1">The sequence shown here is derived from an EMBL/GenBank/DDBJ whole genome shotgun (WGS) entry which is preliminary data.</text>
</comment>
<protein>
    <submittedName>
        <fullName evidence="1">Uncharacterized protein</fullName>
    </submittedName>
</protein>
<evidence type="ECO:0000313" key="1">
    <source>
        <dbReference type="EMBL" id="MDP9832783.1"/>
    </source>
</evidence>
<keyword evidence="2" id="KW-1185">Reference proteome</keyword>
<dbReference type="Proteomes" id="UP001230145">
    <property type="component" value="Unassembled WGS sequence"/>
</dbReference>
<name>A0ABT9PJ91_9ACTO</name>
<sequence>MDTIVNSTETTVADENLTTEEIEALRELLATPTLPEVPTMNEKTF</sequence>
<reference evidence="1 2" key="1">
    <citation type="submission" date="2023-07" db="EMBL/GenBank/DDBJ databases">
        <title>Sequencing the genomes of 1000 actinobacteria strains.</title>
        <authorList>
            <person name="Klenk H.-P."/>
        </authorList>
    </citation>
    <scope>NUCLEOTIDE SEQUENCE [LARGE SCALE GENOMIC DNA]</scope>
    <source>
        <strain evidence="1 2">DSM 19515</strain>
    </source>
</reference>
<proteinExistence type="predicted"/>
<dbReference type="EMBL" id="JAUSQL010000001">
    <property type="protein sequence ID" value="MDP9832783.1"/>
    <property type="molecule type" value="Genomic_DNA"/>
</dbReference>
<gene>
    <name evidence="1" type="ORF">J2S45_001462</name>
</gene>
<organism evidence="1 2">
    <name type="scientific">Trueperella abortisuis</name>
    <dbReference type="NCBI Taxonomy" id="445930"/>
    <lineage>
        <taxon>Bacteria</taxon>
        <taxon>Bacillati</taxon>
        <taxon>Actinomycetota</taxon>
        <taxon>Actinomycetes</taxon>
        <taxon>Actinomycetales</taxon>
        <taxon>Actinomycetaceae</taxon>
        <taxon>Trueperella</taxon>
    </lineage>
</organism>
<evidence type="ECO:0000313" key="2">
    <source>
        <dbReference type="Proteomes" id="UP001230145"/>
    </source>
</evidence>
<accession>A0ABT9PJ91</accession>
<dbReference type="RefSeq" id="WP_278787565.1">
    <property type="nucleotide sequence ID" value="NZ_JAUSQL010000001.1"/>
</dbReference>